<dbReference type="InterPro" id="IPR000504">
    <property type="entry name" value="RRM_dom"/>
</dbReference>
<keyword evidence="1" id="KW-0677">Repeat</keyword>
<evidence type="ECO:0000256" key="1">
    <source>
        <dbReference type="ARBA" id="ARBA00022737"/>
    </source>
</evidence>
<dbReference type="Pfam" id="PF00076">
    <property type="entry name" value="RRM_1"/>
    <property type="match status" value="2"/>
</dbReference>
<feature type="domain" description="RRM" evidence="4">
    <location>
        <begin position="6"/>
        <end position="82"/>
    </location>
</feature>
<gene>
    <name evidence="5" type="ORF">GOP47_0011286</name>
</gene>
<feature type="domain" description="RRM" evidence="4">
    <location>
        <begin position="106"/>
        <end position="183"/>
    </location>
</feature>
<dbReference type="SMART" id="SM00360">
    <property type="entry name" value="RRM"/>
    <property type="match status" value="2"/>
</dbReference>
<evidence type="ECO:0000256" key="2">
    <source>
        <dbReference type="ARBA" id="ARBA00022884"/>
    </source>
</evidence>
<protein>
    <recommendedName>
        <fullName evidence="4">RRM domain-containing protein</fullName>
    </recommendedName>
</protein>
<dbReference type="InterPro" id="IPR012677">
    <property type="entry name" value="Nucleotide-bd_a/b_plait_sf"/>
</dbReference>
<evidence type="ECO:0000313" key="5">
    <source>
        <dbReference type="EMBL" id="KAI5073273.1"/>
    </source>
</evidence>
<evidence type="ECO:0000256" key="3">
    <source>
        <dbReference type="PROSITE-ProRule" id="PRU00176"/>
    </source>
</evidence>
<keyword evidence="2 3" id="KW-0694">RNA-binding</keyword>
<organism evidence="5 6">
    <name type="scientific">Adiantum capillus-veneris</name>
    <name type="common">Maidenhair fern</name>
    <dbReference type="NCBI Taxonomy" id="13818"/>
    <lineage>
        <taxon>Eukaryota</taxon>
        <taxon>Viridiplantae</taxon>
        <taxon>Streptophyta</taxon>
        <taxon>Embryophyta</taxon>
        <taxon>Tracheophyta</taxon>
        <taxon>Polypodiopsida</taxon>
        <taxon>Polypodiidae</taxon>
        <taxon>Polypodiales</taxon>
        <taxon>Pteridineae</taxon>
        <taxon>Pteridaceae</taxon>
        <taxon>Vittarioideae</taxon>
        <taxon>Adiantum</taxon>
    </lineage>
</organism>
<dbReference type="PANTHER" id="PTHR48032:SF6">
    <property type="entry name" value="RNA-BINDING (RRM_RBD_RNP MOTIFS) FAMILY PROTEIN"/>
    <property type="match status" value="1"/>
</dbReference>
<dbReference type="GO" id="GO:0006417">
    <property type="term" value="P:regulation of translation"/>
    <property type="evidence" value="ECO:0007669"/>
    <property type="project" value="TreeGrafter"/>
</dbReference>
<dbReference type="PANTHER" id="PTHR48032">
    <property type="entry name" value="RNA-BINDING PROTEIN MUSASHI HOMOLOG RBP6"/>
    <property type="match status" value="1"/>
</dbReference>
<dbReference type="EMBL" id="JABFUD020000011">
    <property type="protein sequence ID" value="KAI5073273.1"/>
    <property type="molecule type" value="Genomic_DNA"/>
</dbReference>
<reference evidence="5" key="1">
    <citation type="submission" date="2021-01" db="EMBL/GenBank/DDBJ databases">
        <title>Adiantum capillus-veneris genome.</title>
        <authorList>
            <person name="Fang Y."/>
            <person name="Liao Q."/>
        </authorList>
    </citation>
    <scope>NUCLEOTIDE SEQUENCE</scope>
    <source>
        <strain evidence="5">H3</strain>
        <tissue evidence="5">Leaf</tissue>
    </source>
</reference>
<keyword evidence="6" id="KW-1185">Reference proteome</keyword>
<dbReference type="CDD" id="cd12325">
    <property type="entry name" value="RRM1_hnRNPA_hnRNPD_like"/>
    <property type="match status" value="1"/>
</dbReference>
<dbReference type="PROSITE" id="PS50102">
    <property type="entry name" value="RRM"/>
    <property type="match status" value="2"/>
</dbReference>
<name>A0A9D4USI3_ADICA</name>
<sequence>MESDVGKLFIGGISWETTEEKLKNYFKAYGEVVEAVIMKDRVTGRARGFGFVVFADPVVADRVVQDKHNIDGRQVEAKKAVPREEQQNATRNSNAGLAPVHQARTKKIFVGGLAATVTENDFRKYFDQFGAITDVVVMYDHGTQRPRGFGFITYDSEDAVDRVLHTSFHELKGKMVEVKRAIPKEMSPSPVRSTGNALGSVLRGGGPYGSGYGQFNSSPIGPFGHRMDNRYNPSPGINYSPYGPVGYSSSRSFSGAMSAAYNSPYGGAIQSFGRSTSHGSLTTSGMFGGSGGGYGSSPAGGGYGGMTPVRNPWSSGAAGYGSPSLAGGYRHGGAASMAGYSSGIGTWGSSQIPSNSSGFATGNVNYGGADDGYSSGNLGYGGRGSGFGLSGVGYSAGAANSATVAREAGFGDLYSSLVNQETSWKSSAGTDSLNSTSFGGLGFGGFGLGDNSGEDAPANYSSTYASGRQAPRGVQV</sequence>
<dbReference type="OrthoDB" id="1875751at2759"/>
<dbReference type="CDD" id="cd12330">
    <property type="entry name" value="RRM2_Hrp1p"/>
    <property type="match status" value="1"/>
</dbReference>
<dbReference type="InterPro" id="IPR035979">
    <property type="entry name" value="RBD_domain_sf"/>
</dbReference>
<dbReference type="SUPFAM" id="SSF54928">
    <property type="entry name" value="RNA-binding domain, RBD"/>
    <property type="match status" value="2"/>
</dbReference>
<dbReference type="FunFam" id="3.30.70.330:FF:000102">
    <property type="entry name" value="Heterogeneous nuclear ribonucleoprotein 1"/>
    <property type="match status" value="1"/>
</dbReference>
<dbReference type="Proteomes" id="UP000886520">
    <property type="component" value="Chromosome 11"/>
</dbReference>
<dbReference type="AlphaFoldDB" id="A0A9D4USI3"/>
<evidence type="ECO:0000313" key="6">
    <source>
        <dbReference type="Proteomes" id="UP000886520"/>
    </source>
</evidence>
<dbReference type="FunFam" id="3.30.70.330:FF:000051">
    <property type="entry name" value="Heterogeneous nuclear ribonucleoprotein 1"/>
    <property type="match status" value="1"/>
</dbReference>
<evidence type="ECO:0000259" key="4">
    <source>
        <dbReference type="PROSITE" id="PS50102"/>
    </source>
</evidence>
<dbReference type="GO" id="GO:0003729">
    <property type="term" value="F:mRNA binding"/>
    <property type="evidence" value="ECO:0007669"/>
    <property type="project" value="TreeGrafter"/>
</dbReference>
<comment type="caution">
    <text evidence="5">The sequence shown here is derived from an EMBL/GenBank/DDBJ whole genome shotgun (WGS) entry which is preliminary data.</text>
</comment>
<proteinExistence type="predicted"/>
<accession>A0A9D4USI3</accession>
<dbReference type="Gene3D" id="3.30.70.330">
    <property type="match status" value="2"/>
</dbReference>